<evidence type="ECO:0000313" key="2">
    <source>
        <dbReference type="EMBL" id="ACF42915.1"/>
    </source>
</evidence>
<sequence length="260" mass="27960" precursor="true">MTFIRWFRSVVRHKFISYLAGFAIVLAVHPCQGIAATEVITFYVSDNNISDPSALFGALPSDGYSVSSSYRLSEGSTSTSFTDLYSSSSATFTVGGDSGLKEGYRDAPELLKHDASTSKSGVGEAKISFDGLMANEQYSVVVYSQGQNDVRHTFITNLSIRVGSGTYSSIGTLTTDHLTTYRANGNYLTYDFTTDETGKAYVAFYTNPGNTLNRAGINAVQLVYGKSPTPEPSTYVLMGVGALIAGMVAWKKNLLIAKGK</sequence>
<reference evidence="2 3" key="1">
    <citation type="submission" date="2008-06" db="EMBL/GenBank/DDBJ databases">
        <title>Complete sequence of Pelodictyon phaeoclathratiforme BU-1.</title>
        <authorList>
            <consortium name="US DOE Joint Genome Institute"/>
            <person name="Lucas S."/>
            <person name="Copeland A."/>
            <person name="Lapidus A."/>
            <person name="Glavina del Rio T."/>
            <person name="Dalin E."/>
            <person name="Tice H."/>
            <person name="Bruce D."/>
            <person name="Goodwin L."/>
            <person name="Pitluck S."/>
            <person name="Schmutz J."/>
            <person name="Larimer F."/>
            <person name="Land M."/>
            <person name="Hauser L."/>
            <person name="Kyrpides N."/>
            <person name="Mikhailova N."/>
            <person name="Liu Z."/>
            <person name="Li T."/>
            <person name="Zhao F."/>
            <person name="Overmann J."/>
            <person name="Bryant D.A."/>
            <person name="Richardson P."/>
        </authorList>
    </citation>
    <scope>NUCLEOTIDE SEQUENCE [LARGE SCALE GENOMIC DNA]</scope>
    <source>
        <strain evidence="3">DSM 5477 / BU-1</strain>
    </source>
</reference>
<dbReference type="NCBIfam" id="TIGR02595">
    <property type="entry name" value="PEP_CTERM"/>
    <property type="match status" value="1"/>
</dbReference>
<dbReference type="HOGENOM" id="CLU_1068982_0_0_10"/>
<name>B4SDH6_PELPB</name>
<evidence type="ECO:0000259" key="1">
    <source>
        <dbReference type="Pfam" id="PF07589"/>
    </source>
</evidence>
<dbReference type="Proteomes" id="UP000002724">
    <property type="component" value="Chromosome"/>
</dbReference>
<protein>
    <recommendedName>
        <fullName evidence="1">Ice-binding protein C-terminal domain-containing protein</fullName>
    </recommendedName>
</protein>
<gene>
    <name evidence="2" type="ordered locus">Ppha_0613</name>
</gene>
<dbReference type="STRING" id="324925.Ppha_0613"/>
<accession>B4SDH6</accession>
<proteinExistence type="predicted"/>
<dbReference type="AlphaFoldDB" id="B4SDH6"/>
<dbReference type="InterPro" id="IPR013424">
    <property type="entry name" value="Ice-binding_C"/>
</dbReference>
<feature type="domain" description="Ice-binding protein C-terminal" evidence="1">
    <location>
        <begin position="228"/>
        <end position="250"/>
    </location>
</feature>
<dbReference type="RefSeq" id="WP_012507410.1">
    <property type="nucleotide sequence ID" value="NC_011060.1"/>
</dbReference>
<dbReference type="KEGG" id="pph:Ppha_0613"/>
<organism evidence="2 3">
    <name type="scientific">Pelodictyon phaeoclathratiforme (strain DSM 5477 / BU-1)</name>
    <dbReference type="NCBI Taxonomy" id="324925"/>
    <lineage>
        <taxon>Bacteria</taxon>
        <taxon>Pseudomonadati</taxon>
        <taxon>Chlorobiota</taxon>
        <taxon>Chlorobiia</taxon>
        <taxon>Chlorobiales</taxon>
        <taxon>Chlorobiaceae</taxon>
        <taxon>Chlorobium/Pelodictyon group</taxon>
        <taxon>Pelodictyon</taxon>
    </lineage>
</organism>
<dbReference type="Pfam" id="PF07589">
    <property type="entry name" value="PEP-CTERM"/>
    <property type="match status" value="1"/>
</dbReference>
<dbReference type="EMBL" id="CP001110">
    <property type="protein sequence ID" value="ACF42915.1"/>
    <property type="molecule type" value="Genomic_DNA"/>
</dbReference>
<keyword evidence="3" id="KW-1185">Reference proteome</keyword>
<evidence type="ECO:0000313" key="3">
    <source>
        <dbReference type="Proteomes" id="UP000002724"/>
    </source>
</evidence>